<proteinExistence type="predicted"/>
<reference evidence="1" key="1">
    <citation type="journal article" date="2021" name="Environ. Microbiol.">
        <title>Gene family expansions and transcriptome signatures uncover fungal adaptations to wood decay.</title>
        <authorList>
            <person name="Hage H."/>
            <person name="Miyauchi S."/>
            <person name="Viragh M."/>
            <person name="Drula E."/>
            <person name="Min B."/>
            <person name="Chaduli D."/>
            <person name="Navarro D."/>
            <person name="Favel A."/>
            <person name="Norest M."/>
            <person name="Lesage-Meessen L."/>
            <person name="Balint B."/>
            <person name="Merenyi Z."/>
            <person name="de Eugenio L."/>
            <person name="Morin E."/>
            <person name="Martinez A.T."/>
            <person name="Baldrian P."/>
            <person name="Stursova M."/>
            <person name="Martinez M.J."/>
            <person name="Novotny C."/>
            <person name="Magnuson J.K."/>
            <person name="Spatafora J.W."/>
            <person name="Maurice S."/>
            <person name="Pangilinan J."/>
            <person name="Andreopoulos W."/>
            <person name="LaButti K."/>
            <person name="Hundley H."/>
            <person name="Na H."/>
            <person name="Kuo A."/>
            <person name="Barry K."/>
            <person name="Lipzen A."/>
            <person name="Henrissat B."/>
            <person name="Riley R."/>
            <person name="Ahrendt S."/>
            <person name="Nagy L.G."/>
            <person name="Grigoriev I.V."/>
            <person name="Martin F."/>
            <person name="Rosso M.N."/>
        </authorList>
    </citation>
    <scope>NUCLEOTIDE SEQUENCE</scope>
    <source>
        <strain evidence="1">CBS 384.51</strain>
    </source>
</reference>
<gene>
    <name evidence="1" type="ORF">BDY19DRAFT_205416</name>
</gene>
<dbReference type="EMBL" id="MU274915">
    <property type="protein sequence ID" value="KAI0088031.1"/>
    <property type="molecule type" value="Genomic_DNA"/>
</dbReference>
<name>A0ACB8U1E5_9APHY</name>
<dbReference type="Proteomes" id="UP001055072">
    <property type="component" value="Unassembled WGS sequence"/>
</dbReference>
<sequence>MAIDTSQNDYYFGYTTLVRPNMKRIQDVWARWSTVRWNRKRYTDAEQFSRGCNYARDLVEGKVRLTEDERQETKAWCPEAWWQVWGNPRCPGCGKQGRPVGVTFEASQKQDKKAWSRLEEVMTCGQKYDWSRCRKARWEANMEKHRRYLATQEQQYTEARQSRMRELHEVLKQSRQTDSEEERKLAVIRTIREEKSSR</sequence>
<accession>A0ACB8U1E5</accession>
<evidence type="ECO:0000313" key="1">
    <source>
        <dbReference type="EMBL" id="KAI0088031.1"/>
    </source>
</evidence>
<keyword evidence="2" id="KW-1185">Reference proteome</keyword>
<evidence type="ECO:0000313" key="2">
    <source>
        <dbReference type="Proteomes" id="UP001055072"/>
    </source>
</evidence>
<protein>
    <submittedName>
        <fullName evidence="1">Uncharacterized protein</fullName>
    </submittedName>
</protein>
<organism evidence="1 2">
    <name type="scientific">Irpex rosettiformis</name>
    <dbReference type="NCBI Taxonomy" id="378272"/>
    <lineage>
        <taxon>Eukaryota</taxon>
        <taxon>Fungi</taxon>
        <taxon>Dikarya</taxon>
        <taxon>Basidiomycota</taxon>
        <taxon>Agaricomycotina</taxon>
        <taxon>Agaricomycetes</taxon>
        <taxon>Polyporales</taxon>
        <taxon>Irpicaceae</taxon>
        <taxon>Irpex</taxon>
    </lineage>
</organism>
<comment type="caution">
    <text evidence="1">The sequence shown here is derived from an EMBL/GenBank/DDBJ whole genome shotgun (WGS) entry which is preliminary data.</text>
</comment>